<keyword evidence="4" id="KW-1133">Transmembrane helix</keyword>
<keyword evidence="2" id="KW-0539">Nucleus</keyword>
<dbReference type="PANTHER" id="PTHR37534:SF46">
    <property type="entry name" value="ZN(II)2CYS6 TRANSCRIPTION FACTOR (EUROFUNG)"/>
    <property type="match status" value="1"/>
</dbReference>
<protein>
    <recommendedName>
        <fullName evidence="7">Transcription factor domain-containing protein</fullName>
    </recommendedName>
</protein>
<evidence type="ECO:0000256" key="1">
    <source>
        <dbReference type="ARBA" id="ARBA00004123"/>
    </source>
</evidence>
<feature type="region of interest" description="Disordered" evidence="3">
    <location>
        <begin position="1"/>
        <end position="40"/>
    </location>
</feature>
<keyword evidence="4" id="KW-0812">Transmembrane</keyword>
<dbReference type="PANTHER" id="PTHR37534">
    <property type="entry name" value="TRANSCRIPTIONAL ACTIVATOR PROTEIN UGA3"/>
    <property type="match status" value="1"/>
</dbReference>
<name>A0A178D3A3_9EURO</name>
<dbReference type="EMBL" id="LVCJ01000027">
    <property type="protein sequence ID" value="OAL35823.1"/>
    <property type="molecule type" value="Genomic_DNA"/>
</dbReference>
<dbReference type="Pfam" id="PF11951">
    <property type="entry name" value="Fungal_trans_2"/>
    <property type="match status" value="1"/>
</dbReference>
<comment type="caution">
    <text evidence="5">The sequence shown here is derived from an EMBL/GenBank/DDBJ whole genome shotgun (WGS) entry which is preliminary data.</text>
</comment>
<evidence type="ECO:0000256" key="3">
    <source>
        <dbReference type="SAM" id="MobiDB-lite"/>
    </source>
</evidence>
<dbReference type="RefSeq" id="XP_022500835.1">
    <property type="nucleotide sequence ID" value="XM_022643267.1"/>
</dbReference>
<evidence type="ECO:0000313" key="6">
    <source>
        <dbReference type="Proteomes" id="UP000185904"/>
    </source>
</evidence>
<reference evidence="5 6" key="1">
    <citation type="submission" date="2016-03" db="EMBL/GenBank/DDBJ databases">
        <title>The draft genome sequence of Fonsecaea nubica causative agent of cutaneous subcutaneous infection in human host.</title>
        <authorList>
            <person name="Costa F."/>
            <person name="Sybren D.H."/>
            <person name="Raittz R.T."/>
            <person name="Weiss V.A."/>
            <person name="Leao A.C."/>
            <person name="Gomes R."/>
            <person name="De Souza E.M."/>
            <person name="Pedrosa F.O."/>
            <person name="Steffens M.B."/>
            <person name="Bombassaro A."/>
            <person name="Tadra-Sfeir M.Z."/>
            <person name="Moreno L.F."/>
            <person name="Najafzadeh M.J."/>
            <person name="Felipe M.S."/>
            <person name="Teixeira M."/>
            <person name="Sun J."/>
            <person name="Xi L."/>
            <person name="Castro M.A."/>
            <person name="Vicente V.A."/>
        </authorList>
    </citation>
    <scope>NUCLEOTIDE SEQUENCE [LARGE SCALE GENOMIC DNA]</scope>
    <source>
        <strain evidence="5 6">CBS 269.64</strain>
    </source>
</reference>
<accession>A0A178D3A3</accession>
<sequence>MQSRNVVAVGMAPPSLNRPGRKPLPRKASASTSAIEQQDPISLSPIACPKNAFNGPDSEPNVQCRLQAVPRDLSAFHSLTPSEKQSLEVILDKDRFFARFVLGPTFEDEHFRAIASRLYAAMPLLKDAFLACAGICTDNPAPGATRLNVTYYYHKATSGLSTFRSFQISSSQDRSLYLSLALAVSTFNIFVVGGSAFRLCRYTLPALESLNGGQAEIDHDDLAFLICILHIELEGCLFRHQVPSFRFRNRAEGLINRYLGLSAPLLSYGYDLCLLSTKLCHPDEDSHQSLLMQLQSLEAKISSWRPTYPTDFLSRYSQGEVAHMLSQAHIFRQSLLLIAHRLRHPFGTCMNRSEALSDMILDQFDSISSLVNRTVVSMDFALLVAAFEVRDPAKRQNVLDKVTLFQDLPFTYQVRLKSIMTTFWRTVDEKPGLFWFDLNRYLAPYLD</sequence>
<dbReference type="Proteomes" id="UP000185904">
    <property type="component" value="Unassembled WGS sequence"/>
</dbReference>
<dbReference type="OrthoDB" id="4137815at2759"/>
<gene>
    <name evidence="5" type="ORF">AYO20_04973</name>
</gene>
<evidence type="ECO:0000313" key="5">
    <source>
        <dbReference type="EMBL" id="OAL35823.1"/>
    </source>
</evidence>
<dbReference type="GeneID" id="34588390"/>
<keyword evidence="6" id="KW-1185">Reference proteome</keyword>
<feature type="transmembrane region" description="Helical" evidence="4">
    <location>
        <begin position="176"/>
        <end position="197"/>
    </location>
</feature>
<dbReference type="GO" id="GO:0005634">
    <property type="term" value="C:nucleus"/>
    <property type="evidence" value="ECO:0007669"/>
    <property type="project" value="UniProtKB-SubCell"/>
</dbReference>
<evidence type="ECO:0000256" key="4">
    <source>
        <dbReference type="SAM" id="Phobius"/>
    </source>
</evidence>
<proteinExistence type="predicted"/>
<dbReference type="InterPro" id="IPR021858">
    <property type="entry name" value="Fun_TF"/>
</dbReference>
<dbReference type="AlphaFoldDB" id="A0A178D3A3"/>
<evidence type="ECO:0008006" key="7">
    <source>
        <dbReference type="Google" id="ProtNLM"/>
    </source>
</evidence>
<comment type="subcellular location">
    <subcellularLocation>
        <location evidence="1">Nucleus</location>
    </subcellularLocation>
</comment>
<keyword evidence="4" id="KW-0472">Membrane</keyword>
<feature type="compositionally biased region" description="Polar residues" evidence="3">
    <location>
        <begin position="29"/>
        <end position="40"/>
    </location>
</feature>
<organism evidence="5 6">
    <name type="scientific">Fonsecaea nubica</name>
    <dbReference type="NCBI Taxonomy" id="856822"/>
    <lineage>
        <taxon>Eukaryota</taxon>
        <taxon>Fungi</taxon>
        <taxon>Dikarya</taxon>
        <taxon>Ascomycota</taxon>
        <taxon>Pezizomycotina</taxon>
        <taxon>Eurotiomycetes</taxon>
        <taxon>Chaetothyriomycetidae</taxon>
        <taxon>Chaetothyriales</taxon>
        <taxon>Herpotrichiellaceae</taxon>
        <taxon>Fonsecaea</taxon>
    </lineage>
</organism>
<evidence type="ECO:0000256" key="2">
    <source>
        <dbReference type="ARBA" id="ARBA00023242"/>
    </source>
</evidence>